<keyword evidence="10" id="KW-0175">Coiled coil</keyword>
<evidence type="ECO:0000313" key="14">
    <source>
        <dbReference type="Proteomes" id="UP000290975"/>
    </source>
</evidence>
<protein>
    <recommendedName>
        <fullName evidence="9">Membrane fusion protein (MFP) family protein</fullName>
    </recommendedName>
</protein>
<dbReference type="EMBL" id="BBQY01000033">
    <property type="protein sequence ID" value="GBH32225.1"/>
    <property type="molecule type" value="Genomic_DNA"/>
</dbReference>
<dbReference type="PANTHER" id="PTHR30386">
    <property type="entry name" value="MEMBRANE FUSION SUBUNIT OF EMRAB-TOLC MULTIDRUG EFFLUX PUMP"/>
    <property type="match status" value="1"/>
</dbReference>
<comment type="similarity">
    <text evidence="2 9">Belongs to the membrane fusion protein (MFP) (TC 8.A.1) family.</text>
</comment>
<dbReference type="SUPFAM" id="SSF111369">
    <property type="entry name" value="HlyD-like secretion proteins"/>
    <property type="match status" value="1"/>
</dbReference>
<feature type="domain" description="AprE-like beta-barrel" evidence="12">
    <location>
        <begin position="342"/>
        <end position="430"/>
    </location>
</feature>
<evidence type="ECO:0000259" key="11">
    <source>
        <dbReference type="Pfam" id="PF25994"/>
    </source>
</evidence>
<dbReference type="PRINTS" id="PR01490">
    <property type="entry name" value="RTXTOXIND"/>
</dbReference>
<evidence type="ECO:0000256" key="3">
    <source>
        <dbReference type="ARBA" id="ARBA00022448"/>
    </source>
</evidence>
<evidence type="ECO:0000256" key="2">
    <source>
        <dbReference type="ARBA" id="ARBA00009477"/>
    </source>
</evidence>
<dbReference type="AlphaFoldDB" id="A0A401J6F9"/>
<keyword evidence="4 9" id="KW-1003">Cell membrane</keyword>
<organism evidence="13 14">
    <name type="scientific">Sphingobium xenophagum</name>
    <dbReference type="NCBI Taxonomy" id="121428"/>
    <lineage>
        <taxon>Bacteria</taxon>
        <taxon>Pseudomonadati</taxon>
        <taxon>Pseudomonadota</taxon>
        <taxon>Alphaproteobacteria</taxon>
        <taxon>Sphingomonadales</taxon>
        <taxon>Sphingomonadaceae</taxon>
        <taxon>Sphingobium</taxon>
    </lineage>
</organism>
<evidence type="ECO:0000256" key="7">
    <source>
        <dbReference type="ARBA" id="ARBA00022989"/>
    </source>
</evidence>
<reference evidence="13 14" key="1">
    <citation type="submission" date="2014-12" db="EMBL/GenBank/DDBJ databases">
        <title>Whole genome sequencing of Sphingobium xenophagum OW59.</title>
        <authorList>
            <person name="Ohta Y."/>
            <person name="Nishi S."/>
            <person name="Hatada Y."/>
        </authorList>
    </citation>
    <scope>NUCLEOTIDE SEQUENCE [LARGE SCALE GENOMIC DNA]</scope>
    <source>
        <strain evidence="13 14">OW59</strain>
    </source>
</reference>
<dbReference type="GO" id="GO:0009306">
    <property type="term" value="P:protein secretion"/>
    <property type="evidence" value="ECO:0007669"/>
    <property type="project" value="InterPro"/>
</dbReference>
<evidence type="ECO:0000259" key="12">
    <source>
        <dbReference type="Pfam" id="PF26002"/>
    </source>
</evidence>
<dbReference type="RefSeq" id="WP_130754177.1">
    <property type="nucleotide sequence ID" value="NZ_BBQY01000033.1"/>
</dbReference>
<dbReference type="InterPro" id="IPR006144">
    <property type="entry name" value="Secretion_HlyD_CS"/>
</dbReference>
<sequence length="453" mass="49537">MMNSNLPALEGLDFQLEEDSGVASSNAEQRLRRMQRSTWWLVGLLIVALIVAATLVPIAGAVLAGGEVGVESQVKIVSHPTGGVVREVLVRDGDRVRAGQTLIKFDTAVTGVSAESAGASLAQLKAQRSRLEAEQAGMTSVTFPADMLASSDPVMRAAMAQQRSIFLVNRARLEGMRAQLTDRVRQYQQQIVSINEEIAALQRQIVLIKPEREGLNRLFEKQLVTINRRNQLERQAIEMEGSIASMHGRIAQTRAQISETREQLAGLDQETRATAGNLLLQINQQMNDGQIRSAEATDQLERSQVRAPDSGTINAVAFNTPGSMIPPAEPILHIVPDTGPLEVMAAIMPGDVDQVRVGQPARIRFTAFNMQTTPEVEGEVVFVSAERVSDPKSNASFFRARIKLNPQMLAKLGNSKLRAGMPAEVFIQTGNRSLLSYILKPLQDQFARAFRDG</sequence>
<dbReference type="Gene3D" id="2.40.30.170">
    <property type="match status" value="1"/>
</dbReference>
<evidence type="ECO:0000256" key="6">
    <source>
        <dbReference type="ARBA" id="ARBA00022692"/>
    </source>
</evidence>
<dbReference type="NCBIfam" id="TIGR01843">
    <property type="entry name" value="type_I_hlyD"/>
    <property type="match status" value="1"/>
</dbReference>
<dbReference type="InterPro" id="IPR010129">
    <property type="entry name" value="T1SS_HlyD"/>
</dbReference>
<dbReference type="Gene3D" id="2.40.50.100">
    <property type="match status" value="1"/>
</dbReference>
<evidence type="ECO:0000256" key="10">
    <source>
        <dbReference type="SAM" id="Coils"/>
    </source>
</evidence>
<keyword evidence="3 9" id="KW-0813">Transport</keyword>
<evidence type="ECO:0000256" key="8">
    <source>
        <dbReference type="ARBA" id="ARBA00023136"/>
    </source>
</evidence>
<dbReference type="InterPro" id="IPR050739">
    <property type="entry name" value="MFP"/>
</dbReference>
<dbReference type="InterPro" id="IPR058781">
    <property type="entry name" value="HH_AprE-like"/>
</dbReference>
<keyword evidence="6 9" id="KW-0812">Transmembrane</keyword>
<accession>A0A401J6F9</accession>
<evidence type="ECO:0000256" key="1">
    <source>
        <dbReference type="ARBA" id="ARBA00004377"/>
    </source>
</evidence>
<dbReference type="InterPro" id="IPR058982">
    <property type="entry name" value="Beta-barrel_AprE"/>
</dbReference>
<evidence type="ECO:0000256" key="9">
    <source>
        <dbReference type="RuleBase" id="RU365093"/>
    </source>
</evidence>
<keyword evidence="5 9" id="KW-0997">Cell inner membrane</keyword>
<name>A0A401J6F9_SPHXE</name>
<evidence type="ECO:0000256" key="5">
    <source>
        <dbReference type="ARBA" id="ARBA00022519"/>
    </source>
</evidence>
<feature type="domain" description="AprE-like long alpha-helical hairpin" evidence="11">
    <location>
        <begin position="115"/>
        <end position="299"/>
    </location>
</feature>
<dbReference type="Proteomes" id="UP000290975">
    <property type="component" value="Unassembled WGS sequence"/>
</dbReference>
<feature type="coiled-coil region" evidence="10">
    <location>
        <begin position="170"/>
        <end position="204"/>
    </location>
</feature>
<keyword evidence="8 9" id="KW-0472">Membrane</keyword>
<gene>
    <name evidence="13" type="ORF">MBESOW_P3460</name>
</gene>
<dbReference type="Pfam" id="PF25994">
    <property type="entry name" value="HH_AprE"/>
    <property type="match status" value="1"/>
</dbReference>
<comment type="caution">
    <text evidence="13">The sequence shown here is derived from an EMBL/GenBank/DDBJ whole genome shotgun (WGS) entry which is preliminary data.</text>
</comment>
<keyword evidence="14" id="KW-1185">Reference proteome</keyword>
<evidence type="ECO:0000256" key="4">
    <source>
        <dbReference type="ARBA" id="ARBA00022475"/>
    </source>
</evidence>
<dbReference type="PROSITE" id="PS00543">
    <property type="entry name" value="HLYD_FAMILY"/>
    <property type="match status" value="1"/>
</dbReference>
<evidence type="ECO:0000313" key="13">
    <source>
        <dbReference type="EMBL" id="GBH32225.1"/>
    </source>
</evidence>
<dbReference type="PANTHER" id="PTHR30386:SF17">
    <property type="entry name" value="ALKALINE PROTEASE SECRETION PROTEIN APRE"/>
    <property type="match status" value="1"/>
</dbReference>
<feature type="transmembrane region" description="Helical" evidence="9">
    <location>
        <begin position="39"/>
        <end position="64"/>
    </location>
</feature>
<comment type="subcellular location">
    <subcellularLocation>
        <location evidence="1 9">Cell inner membrane</location>
        <topology evidence="1 9">Single-pass membrane protein</topology>
    </subcellularLocation>
</comment>
<proteinExistence type="inferred from homology"/>
<dbReference type="Pfam" id="PF26002">
    <property type="entry name" value="Beta-barrel_AprE"/>
    <property type="match status" value="1"/>
</dbReference>
<keyword evidence="7 9" id="KW-1133">Transmembrane helix</keyword>
<dbReference type="GO" id="GO:0005886">
    <property type="term" value="C:plasma membrane"/>
    <property type="evidence" value="ECO:0007669"/>
    <property type="project" value="UniProtKB-SubCell"/>
</dbReference>